<dbReference type="Proteomes" id="UP000094819">
    <property type="component" value="Unassembled WGS sequence"/>
</dbReference>
<comment type="similarity">
    <text evidence="2 8">Belongs to the EMP24/GP25L family.</text>
</comment>
<dbReference type="SMART" id="SM01190">
    <property type="entry name" value="EMP24_GP25L"/>
    <property type="match status" value="1"/>
</dbReference>
<keyword evidence="5 9" id="KW-1133">Transmembrane helix</keyword>
<dbReference type="InterPro" id="IPR036598">
    <property type="entry name" value="GOLD_dom_sf"/>
</dbReference>
<evidence type="ECO:0000256" key="8">
    <source>
        <dbReference type="RuleBase" id="RU003827"/>
    </source>
</evidence>
<accession>A0A1E3K6D5</accession>
<dbReference type="EMBL" id="AWGH01000001">
    <property type="protein sequence ID" value="ODO08496.1"/>
    <property type="molecule type" value="Genomic_DNA"/>
</dbReference>
<feature type="domain" description="GOLD" evidence="11">
    <location>
        <begin position="36"/>
        <end position="126"/>
    </location>
</feature>
<dbReference type="GeneID" id="30189441"/>
<evidence type="ECO:0000256" key="5">
    <source>
        <dbReference type="ARBA" id="ARBA00022989"/>
    </source>
</evidence>
<keyword evidence="3 8" id="KW-0812">Transmembrane</keyword>
<evidence type="ECO:0000256" key="7">
    <source>
        <dbReference type="ARBA" id="ARBA00037847"/>
    </source>
</evidence>
<evidence type="ECO:0000259" key="11">
    <source>
        <dbReference type="PROSITE" id="PS50866"/>
    </source>
</evidence>
<evidence type="ECO:0000256" key="10">
    <source>
        <dbReference type="SAM" id="SignalP"/>
    </source>
</evidence>
<dbReference type="GO" id="GO:0016020">
    <property type="term" value="C:membrane"/>
    <property type="evidence" value="ECO:0007669"/>
    <property type="project" value="UniProtKB-SubCell"/>
</dbReference>
<proteinExistence type="inferred from homology"/>
<evidence type="ECO:0000256" key="1">
    <source>
        <dbReference type="ARBA" id="ARBA00004479"/>
    </source>
</evidence>
<dbReference type="InterPro" id="IPR009038">
    <property type="entry name" value="GOLD_dom"/>
</dbReference>
<reference evidence="12 13" key="1">
    <citation type="submission" date="2016-06" db="EMBL/GenBank/DDBJ databases">
        <title>Evolution of pathogenesis and genome organization in the Tremellales.</title>
        <authorList>
            <person name="Cuomo C."/>
            <person name="Litvintseva A."/>
            <person name="Heitman J."/>
            <person name="Chen Y."/>
            <person name="Sun S."/>
            <person name="Springer D."/>
            <person name="Dromer F."/>
            <person name="Young S."/>
            <person name="Zeng Q."/>
            <person name="Chapman S."/>
            <person name="Gujja S."/>
            <person name="Saif S."/>
            <person name="Birren B."/>
        </authorList>
    </citation>
    <scope>NUCLEOTIDE SEQUENCE [LARGE SCALE GENOMIC DNA]</scope>
    <source>
        <strain evidence="12 13">CBS 7118</strain>
    </source>
</reference>
<dbReference type="PROSITE" id="PS51257">
    <property type="entry name" value="PROKAR_LIPOPROTEIN"/>
    <property type="match status" value="1"/>
</dbReference>
<name>A0A1E3K6D5_9TREE</name>
<keyword evidence="4 10" id="KW-0732">Signal</keyword>
<evidence type="ECO:0000256" key="2">
    <source>
        <dbReference type="ARBA" id="ARBA00007104"/>
    </source>
</evidence>
<keyword evidence="13" id="KW-1185">Reference proteome</keyword>
<dbReference type="PROSITE" id="PS50866">
    <property type="entry name" value="GOLD"/>
    <property type="match status" value="1"/>
</dbReference>
<dbReference type="OrthoDB" id="1929172at2759"/>
<comment type="subcellular location">
    <subcellularLocation>
        <location evidence="7">Endomembrane system</location>
        <topology evidence="7">Single-pass membrane protein</topology>
    </subcellularLocation>
    <subcellularLocation>
        <location evidence="1 8">Membrane</location>
        <topology evidence="1 8">Single-pass type I membrane protein</topology>
    </subcellularLocation>
</comment>
<feature type="signal peptide" evidence="10">
    <location>
        <begin position="1"/>
        <end position="24"/>
    </location>
</feature>
<dbReference type="AlphaFoldDB" id="A0A1E3K6D5"/>
<comment type="caution">
    <text evidence="12">The sequence shown here is derived from an EMBL/GenBank/DDBJ whole genome shotgun (WGS) entry which is preliminary data.</text>
</comment>
<protein>
    <recommendedName>
        <fullName evidence="11">GOLD domain-containing protein</fullName>
    </recommendedName>
</protein>
<dbReference type="InterPro" id="IPR015720">
    <property type="entry name" value="Emp24-like"/>
</dbReference>
<gene>
    <name evidence="12" type="ORF">L198_00226</name>
</gene>
<feature type="transmembrane region" description="Helical" evidence="9">
    <location>
        <begin position="189"/>
        <end position="211"/>
    </location>
</feature>
<keyword evidence="6 9" id="KW-0472">Membrane</keyword>
<dbReference type="SUPFAM" id="SSF101576">
    <property type="entry name" value="Supernatant protein factor (SPF), C-terminal domain"/>
    <property type="match status" value="1"/>
</dbReference>
<evidence type="ECO:0000256" key="3">
    <source>
        <dbReference type="ARBA" id="ARBA00022692"/>
    </source>
</evidence>
<evidence type="ECO:0000313" key="13">
    <source>
        <dbReference type="Proteomes" id="UP000094819"/>
    </source>
</evidence>
<evidence type="ECO:0000313" key="12">
    <source>
        <dbReference type="EMBL" id="ODO08496.1"/>
    </source>
</evidence>
<dbReference type="RefSeq" id="XP_019035353.1">
    <property type="nucleotide sequence ID" value="XM_019172411.1"/>
</dbReference>
<evidence type="ECO:0000256" key="9">
    <source>
        <dbReference type="SAM" id="Phobius"/>
    </source>
</evidence>
<sequence length="224" mass="25073">MALLPRSTLAALYLLLLAACSVSATALTAMLGANERSCYYADVDGLGEKVGKSCFYFAVQSGGNFEIDYIVMDPDDKVILEGVAEKQGDYIFTANKLGEFSFCFENEAYTQDKLLDFEQVSFSSLIMVESEPRRILSGQQPPLKEHTSALEESTYKISGVLNSIARTQKYFHTRHHRNFSTVKSTQGRILWLTILECIIVVGMAAAQVWVLKTFFSRGSRRYKV</sequence>
<dbReference type="GO" id="GO:0012505">
    <property type="term" value="C:endomembrane system"/>
    <property type="evidence" value="ECO:0007669"/>
    <property type="project" value="UniProtKB-SubCell"/>
</dbReference>
<evidence type="ECO:0000256" key="4">
    <source>
        <dbReference type="ARBA" id="ARBA00022729"/>
    </source>
</evidence>
<dbReference type="PANTHER" id="PTHR22811">
    <property type="entry name" value="TRANSMEMBRANE EMP24 DOMAIN-CONTAINING PROTEIN"/>
    <property type="match status" value="1"/>
</dbReference>
<feature type="chain" id="PRO_5009130787" description="GOLD domain-containing protein" evidence="10">
    <location>
        <begin position="25"/>
        <end position="224"/>
    </location>
</feature>
<organism evidence="12 13">
    <name type="scientific">Cryptococcus wingfieldii CBS 7118</name>
    <dbReference type="NCBI Taxonomy" id="1295528"/>
    <lineage>
        <taxon>Eukaryota</taxon>
        <taxon>Fungi</taxon>
        <taxon>Dikarya</taxon>
        <taxon>Basidiomycota</taxon>
        <taxon>Agaricomycotina</taxon>
        <taxon>Tremellomycetes</taxon>
        <taxon>Tremellales</taxon>
        <taxon>Cryptococcaceae</taxon>
        <taxon>Cryptococcus</taxon>
    </lineage>
</organism>
<dbReference type="Pfam" id="PF01105">
    <property type="entry name" value="EMP24_GP25L"/>
    <property type="match status" value="1"/>
</dbReference>
<evidence type="ECO:0000256" key="6">
    <source>
        <dbReference type="ARBA" id="ARBA00023136"/>
    </source>
</evidence>